<feature type="compositionally biased region" description="Basic and acidic residues" evidence="1">
    <location>
        <begin position="78"/>
        <end position="92"/>
    </location>
</feature>
<protein>
    <submittedName>
        <fullName evidence="3">Uncharacterized protein</fullName>
    </submittedName>
</protein>
<feature type="transmembrane region" description="Helical" evidence="2">
    <location>
        <begin position="45"/>
        <end position="68"/>
    </location>
</feature>
<keyword evidence="4" id="KW-1185">Reference proteome</keyword>
<dbReference type="Gene3D" id="2.60.40.1660">
    <property type="entry name" value="Na, k-atpase alpha subunit"/>
    <property type="match status" value="1"/>
</dbReference>
<dbReference type="InterPro" id="IPR036779">
    <property type="entry name" value="LysM_dom_sf"/>
</dbReference>
<evidence type="ECO:0000313" key="3">
    <source>
        <dbReference type="EMBL" id="AQP52965.1"/>
    </source>
</evidence>
<organism evidence="3 4">
    <name type="scientific">Vagococcus penaei</name>
    <dbReference type="NCBI Taxonomy" id="633807"/>
    <lineage>
        <taxon>Bacteria</taxon>
        <taxon>Bacillati</taxon>
        <taxon>Bacillota</taxon>
        <taxon>Bacilli</taxon>
        <taxon>Lactobacillales</taxon>
        <taxon>Enterococcaceae</taxon>
        <taxon>Vagococcus</taxon>
    </lineage>
</organism>
<evidence type="ECO:0000256" key="1">
    <source>
        <dbReference type="SAM" id="MobiDB-lite"/>
    </source>
</evidence>
<dbReference type="PROSITE" id="PS51782">
    <property type="entry name" value="LYSM"/>
    <property type="match status" value="1"/>
</dbReference>
<proteinExistence type="predicted"/>
<dbReference type="InterPro" id="IPR038702">
    <property type="entry name" value="Na/K_ATPase_sub_beta_sf"/>
</dbReference>
<dbReference type="KEGG" id="vpi:BW732_01160"/>
<dbReference type="STRING" id="633807.BW732_01160"/>
<gene>
    <name evidence="3" type="ORF">BW732_01160</name>
</gene>
<dbReference type="OrthoDB" id="2199940at2"/>
<dbReference type="Proteomes" id="UP000188246">
    <property type="component" value="Chromosome"/>
</dbReference>
<feature type="region of interest" description="Disordered" evidence="1">
    <location>
        <begin position="78"/>
        <end position="130"/>
    </location>
</feature>
<dbReference type="EMBL" id="CP019609">
    <property type="protein sequence ID" value="AQP52965.1"/>
    <property type="molecule type" value="Genomic_DNA"/>
</dbReference>
<dbReference type="CDD" id="cd00118">
    <property type="entry name" value="LysM"/>
    <property type="match status" value="1"/>
</dbReference>
<sequence length="207" mass="22678">MDKNNKDTEKKDQKNEQEPWEQPIYDDDDEASRANRRTKGEGRNWYMITLITLLFLVVIVTTFAILYWNVNAKMNTKKPEVESSMVVKKESSTSESSTESSSTTESTSSSTTSSSTTTTPSTTETSSTFADVERPVDQAQQQNNGQANTTSPNANAATGSEVIVGQGGNVNLYRIAINNGMTVDELLQLNPGVNPQALQDGQAIRIK</sequence>
<feature type="compositionally biased region" description="Low complexity" evidence="1">
    <location>
        <begin position="93"/>
        <end position="128"/>
    </location>
</feature>
<keyword evidence="2" id="KW-1133">Transmembrane helix</keyword>
<evidence type="ECO:0000256" key="2">
    <source>
        <dbReference type="SAM" id="Phobius"/>
    </source>
</evidence>
<name>A0A1Q2D3S7_9ENTE</name>
<feature type="compositionally biased region" description="Low complexity" evidence="1">
    <location>
        <begin position="138"/>
        <end position="156"/>
    </location>
</feature>
<evidence type="ECO:0000313" key="4">
    <source>
        <dbReference type="Proteomes" id="UP000188246"/>
    </source>
</evidence>
<dbReference type="Gene3D" id="3.10.350.10">
    <property type="entry name" value="LysM domain"/>
    <property type="match status" value="1"/>
</dbReference>
<feature type="region of interest" description="Disordered" evidence="1">
    <location>
        <begin position="137"/>
        <end position="156"/>
    </location>
</feature>
<dbReference type="RefSeq" id="WP_077275062.1">
    <property type="nucleotide sequence ID" value="NZ_CP019609.1"/>
</dbReference>
<dbReference type="Pfam" id="PF01476">
    <property type="entry name" value="LysM"/>
    <property type="match status" value="1"/>
</dbReference>
<reference evidence="3 4" key="1">
    <citation type="journal article" date="2010" name="Int. J. Syst. Evol. Microbiol.">
        <title>Vagococcus penaei sp. nov., isolated from spoilage microbiota of cooked shrimp (Penaeus vannamei).</title>
        <authorList>
            <person name="Jaffres E."/>
            <person name="Prevost H."/>
            <person name="Rossero A."/>
            <person name="Joffraud J.J."/>
            <person name="Dousset X."/>
        </authorList>
    </citation>
    <scope>NUCLEOTIDE SEQUENCE [LARGE SCALE GENOMIC DNA]</scope>
    <source>
        <strain evidence="3 4">CD276</strain>
    </source>
</reference>
<dbReference type="SMART" id="SM00257">
    <property type="entry name" value="LysM"/>
    <property type="match status" value="1"/>
</dbReference>
<accession>A0A1Q2D3S7</accession>
<keyword evidence="2" id="KW-0472">Membrane</keyword>
<dbReference type="AlphaFoldDB" id="A0A1Q2D3S7"/>
<feature type="compositionally biased region" description="Basic and acidic residues" evidence="1">
    <location>
        <begin position="1"/>
        <end position="17"/>
    </location>
</feature>
<feature type="region of interest" description="Disordered" evidence="1">
    <location>
        <begin position="1"/>
        <end position="35"/>
    </location>
</feature>
<keyword evidence="2" id="KW-0812">Transmembrane</keyword>
<dbReference type="InterPro" id="IPR018392">
    <property type="entry name" value="LysM"/>
</dbReference>